<dbReference type="PANTHER" id="PTHR42919:SF8">
    <property type="entry name" value="N-ALPHA-ACETYLTRANSFERASE 50"/>
    <property type="match status" value="1"/>
</dbReference>
<dbReference type="Proteomes" id="UP001208567">
    <property type="component" value="Unassembled WGS sequence"/>
</dbReference>
<dbReference type="EMBL" id="BRXR01000001">
    <property type="protein sequence ID" value="GLC30385.1"/>
    <property type="molecule type" value="Genomic_DNA"/>
</dbReference>
<dbReference type="CDD" id="cd04301">
    <property type="entry name" value="NAT_SF"/>
    <property type="match status" value="1"/>
</dbReference>
<keyword evidence="5" id="KW-1185">Reference proteome</keyword>
<protein>
    <recommendedName>
        <fullName evidence="3">N-acetyltransferase domain-containing protein</fullName>
    </recommendedName>
</protein>
<dbReference type="InterPro" id="IPR000182">
    <property type="entry name" value="GNAT_dom"/>
</dbReference>
<proteinExistence type="predicted"/>
<reference evidence="4 5" key="1">
    <citation type="journal article" date="2024" name="Int. J. Syst. Evol. Microbiol.">
        <title>Clostridium omnivorum sp. nov., isolated from anoxic soil under the treatment of reductive soil disinfestation.</title>
        <authorList>
            <person name="Ueki A."/>
            <person name="Tonouchi A."/>
            <person name="Kaku N."/>
            <person name="Honma S."/>
            <person name="Ueki K."/>
        </authorList>
    </citation>
    <scope>NUCLEOTIDE SEQUENCE [LARGE SCALE GENOMIC DNA]</scope>
    <source>
        <strain evidence="4 5">E14</strain>
    </source>
</reference>
<gene>
    <name evidence="4" type="ORF">bsdE14_17950</name>
</gene>
<dbReference type="RefSeq" id="WP_264849645.1">
    <property type="nucleotide sequence ID" value="NZ_BRXR01000001.1"/>
</dbReference>
<name>A0ABQ5N5S1_9CLOT</name>
<evidence type="ECO:0000313" key="4">
    <source>
        <dbReference type="EMBL" id="GLC30385.1"/>
    </source>
</evidence>
<dbReference type="Gene3D" id="3.40.630.30">
    <property type="match status" value="1"/>
</dbReference>
<evidence type="ECO:0000259" key="3">
    <source>
        <dbReference type="PROSITE" id="PS51186"/>
    </source>
</evidence>
<evidence type="ECO:0000313" key="5">
    <source>
        <dbReference type="Proteomes" id="UP001208567"/>
    </source>
</evidence>
<comment type="caution">
    <text evidence="4">The sequence shown here is derived from an EMBL/GenBank/DDBJ whole genome shotgun (WGS) entry which is preliminary data.</text>
</comment>
<dbReference type="PANTHER" id="PTHR42919">
    <property type="entry name" value="N-ALPHA-ACETYLTRANSFERASE"/>
    <property type="match status" value="1"/>
</dbReference>
<accession>A0ABQ5N5S1</accession>
<sequence length="159" mass="18266">MKYQLHRELSRVALEDGSWHIEKIPEDMVQLKEFLYDVLVDTMNNSLDPDLKDVLPNKYIENLTLNRLGDFSRRYIITAIDNEKVIGILIALPELNKNTFHIYTLGVSEEYRGKGVGQALLCRGLNDLSELDYEDVIIDAHSDNIPALNLYRKLGFGNK</sequence>
<keyword evidence="1" id="KW-0808">Transferase</keyword>
<evidence type="ECO:0000256" key="1">
    <source>
        <dbReference type="ARBA" id="ARBA00022679"/>
    </source>
</evidence>
<dbReference type="InterPro" id="IPR016181">
    <property type="entry name" value="Acyl_CoA_acyltransferase"/>
</dbReference>
<dbReference type="PROSITE" id="PS51186">
    <property type="entry name" value="GNAT"/>
    <property type="match status" value="1"/>
</dbReference>
<dbReference type="InterPro" id="IPR051556">
    <property type="entry name" value="N-term/lysine_N-AcTrnsfr"/>
</dbReference>
<organism evidence="4 5">
    <name type="scientific">Clostridium omnivorum</name>
    <dbReference type="NCBI Taxonomy" id="1604902"/>
    <lineage>
        <taxon>Bacteria</taxon>
        <taxon>Bacillati</taxon>
        <taxon>Bacillota</taxon>
        <taxon>Clostridia</taxon>
        <taxon>Eubacteriales</taxon>
        <taxon>Clostridiaceae</taxon>
        <taxon>Clostridium</taxon>
    </lineage>
</organism>
<feature type="domain" description="N-acetyltransferase" evidence="3">
    <location>
        <begin position="26"/>
        <end position="159"/>
    </location>
</feature>
<evidence type="ECO:0000256" key="2">
    <source>
        <dbReference type="ARBA" id="ARBA00023315"/>
    </source>
</evidence>
<dbReference type="SUPFAM" id="SSF55729">
    <property type="entry name" value="Acyl-CoA N-acyltransferases (Nat)"/>
    <property type="match status" value="1"/>
</dbReference>
<keyword evidence="2" id="KW-0012">Acyltransferase</keyword>
<dbReference type="Pfam" id="PF00583">
    <property type="entry name" value="Acetyltransf_1"/>
    <property type="match status" value="1"/>
</dbReference>